<accession>A0A081G3P4</accession>
<keyword evidence="2" id="KW-0732">Signal</keyword>
<dbReference type="PANTHER" id="PTHR38038:SF1">
    <property type="entry name" value="PENICILLIN-BINDING PROTEIN ACTIVATOR LPOA"/>
    <property type="match status" value="1"/>
</dbReference>
<dbReference type="GO" id="GO:0009252">
    <property type="term" value="P:peptidoglycan biosynthetic process"/>
    <property type="evidence" value="ECO:0007669"/>
    <property type="project" value="TreeGrafter"/>
</dbReference>
<comment type="caution">
    <text evidence="3">The sequence shown here is derived from an EMBL/GenBank/DDBJ whole genome shotgun (WGS) entry which is preliminary data.</text>
</comment>
<dbReference type="CDD" id="cd06339">
    <property type="entry name" value="PBP1_YraM_LppC_lipoprotein-like"/>
    <property type="match status" value="1"/>
</dbReference>
<evidence type="ECO:0000313" key="3">
    <source>
        <dbReference type="EMBL" id="KEA65399.1"/>
    </source>
</evidence>
<dbReference type="EMBL" id="JMQN01000011">
    <property type="protein sequence ID" value="KEA65399.1"/>
    <property type="molecule type" value="Genomic_DNA"/>
</dbReference>
<dbReference type="GO" id="GO:0031241">
    <property type="term" value="C:periplasmic side of cell outer membrane"/>
    <property type="evidence" value="ECO:0007669"/>
    <property type="project" value="TreeGrafter"/>
</dbReference>
<evidence type="ECO:0000256" key="2">
    <source>
        <dbReference type="SAM" id="SignalP"/>
    </source>
</evidence>
<dbReference type="InterPro" id="IPR007443">
    <property type="entry name" value="LpoA"/>
</dbReference>
<evidence type="ECO:0000256" key="1">
    <source>
        <dbReference type="ARBA" id="ARBA00023136"/>
    </source>
</evidence>
<dbReference type="SUPFAM" id="SSF53822">
    <property type="entry name" value="Periplasmic binding protein-like I"/>
    <property type="match status" value="1"/>
</dbReference>
<protein>
    <submittedName>
        <fullName evidence="3">LppC putative lipoprotein</fullName>
    </submittedName>
</protein>
<dbReference type="PANTHER" id="PTHR38038">
    <property type="entry name" value="PENICILLIN-BINDING PROTEIN ACTIVATOR LPOA"/>
    <property type="match status" value="1"/>
</dbReference>
<feature type="chain" id="PRO_5001757525" evidence="2">
    <location>
        <begin position="22"/>
        <end position="618"/>
    </location>
</feature>
<proteinExistence type="predicted"/>
<gene>
    <name evidence="3" type="ORF">ADIMK_0356</name>
</gene>
<reference evidence="3 4" key="1">
    <citation type="submission" date="2014-04" db="EMBL/GenBank/DDBJ databases">
        <title>Marinobacterium kochiensis sp. nov., isolated from sediment sample collected from Kochi backwaters in Kerala, India.</title>
        <authorList>
            <person name="Singh A."/>
            <person name="Pinnaka A.K."/>
        </authorList>
    </citation>
    <scope>NUCLEOTIDE SEQUENCE [LARGE SCALE GENOMIC DNA]</scope>
    <source>
        <strain evidence="3 4">AK27</strain>
    </source>
</reference>
<keyword evidence="4" id="KW-1185">Reference proteome</keyword>
<name>A0A081G3P4_9GAMM</name>
<dbReference type="AlphaFoldDB" id="A0A081G3P4"/>
<dbReference type="Gene3D" id="3.40.50.2300">
    <property type="match status" value="2"/>
</dbReference>
<feature type="signal peptide" evidence="2">
    <location>
        <begin position="1"/>
        <end position="21"/>
    </location>
</feature>
<dbReference type="Proteomes" id="UP000028252">
    <property type="component" value="Unassembled WGS sequence"/>
</dbReference>
<keyword evidence="3" id="KW-0449">Lipoprotein</keyword>
<dbReference type="eggNOG" id="COG3107">
    <property type="taxonomic scope" value="Bacteria"/>
</dbReference>
<evidence type="ECO:0000313" key="4">
    <source>
        <dbReference type="Proteomes" id="UP000028252"/>
    </source>
</evidence>
<dbReference type="InterPro" id="IPR028082">
    <property type="entry name" value="Peripla_BP_I"/>
</dbReference>
<dbReference type="OrthoDB" id="6708821at2"/>
<sequence>MMNRTRLPLCILLISILGGCAAPTTTTQAPQQRGGQIDQLLAAANNAPTIQAAELKYQAAQLMFKQGNEAQARALLDQIDTRSLPPALAFDIARMRATQALGVQESSRALGYLDRAILPPSLPAPQQAELGELRAQAYVQQMQPIAAARELIAAAQLQTAPDVRQEIHNQIWQILKQSSDDEISDAVRTPGNNYYEQGWFELAQQVRSGVDMTVGGSALAQWKTLWESHPAYSQPPQGLAGHTLAPLDVRRIGLLLPLSGNLAEPARAISEGFFAAVMAGGAHNQHPDIISIDSTVITTPGQLATVIANQQLDLVVGPLSRDYVAQLSQSPAMPAPILALNQANTTSPGIYHLDLASEQEATLVAQRAWQDGHHRVAIIVPQAEWGERLADTFRQTFNALGGTVATQLNYQPNEELSGQIGGMLLTNRSQARAKEVRRIIGQRLEFEEHPRDDIDAILMTALPQEARQIKPMLAFHFAGNLPVYATSHLYEGTPDPVRDVDLNGIHFIDLPWTLNPASPAHVALRASRNDVDGRFGRLYALGIDAYNLYPFLPGLSSNSQAYIDGETGRLMLSSQQRVIRELPWAVFDNGVPQLLPDAENQTPALLPETADPGVQPTP</sequence>
<dbReference type="GO" id="GO:0030234">
    <property type="term" value="F:enzyme regulator activity"/>
    <property type="evidence" value="ECO:0007669"/>
    <property type="project" value="TreeGrafter"/>
</dbReference>
<dbReference type="PATRIC" id="fig|1232683.4.peg.351"/>
<organism evidence="3 4">
    <name type="scientific">Marinobacterium lacunae</name>
    <dbReference type="NCBI Taxonomy" id="1232683"/>
    <lineage>
        <taxon>Bacteria</taxon>
        <taxon>Pseudomonadati</taxon>
        <taxon>Pseudomonadota</taxon>
        <taxon>Gammaproteobacteria</taxon>
        <taxon>Oceanospirillales</taxon>
        <taxon>Oceanospirillaceae</taxon>
        <taxon>Marinobacterium</taxon>
    </lineage>
</organism>
<dbReference type="STRING" id="1232683.ADIMK_0356"/>
<keyword evidence="1" id="KW-0472">Membrane</keyword>
<dbReference type="Gene3D" id="1.25.40.650">
    <property type="match status" value="1"/>
</dbReference>
<dbReference type="Pfam" id="PF04348">
    <property type="entry name" value="LppC"/>
    <property type="match status" value="1"/>
</dbReference>
<dbReference type="PROSITE" id="PS51257">
    <property type="entry name" value="PROKAR_LIPOPROTEIN"/>
    <property type="match status" value="1"/>
</dbReference>